<evidence type="ECO:0000256" key="7">
    <source>
        <dbReference type="ARBA" id="ARBA00023163"/>
    </source>
</evidence>
<gene>
    <name evidence="13" type="ORF">BCR39DRAFT_526047</name>
</gene>
<comment type="subunit">
    <text evidence="10">Component of the SRB8-11 complex, which itself associates with the Mediator complex.</text>
</comment>
<evidence type="ECO:0000313" key="14">
    <source>
        <dbReference type="Proteomes" id="UP000193986"/>
    </source>
</evidence>
<evidence type="ECO:0000256" key="8">
    <source>
        <dbReference type="ARBA" id="ARBA00023242"/>
    </source>
</evidence>
<name>A0A1Y2BA44_9TREE</name>
<feature type="region of interest" description="Disordered" evidence="11">
    <location>
        <begin position="705"/>
        <end position="745"/>
    </location>
</feature>
<feature type="region of interest" description="Disordered" evidence="11">
    <location>
        <begin position="491"/>
        <end position="638"/>
    </location>
</feature>
<feature type="domain" description="Mediator complex subunit Med13 C-terminal" evidence="12">
    <location>
        <begin position="1050"/>
        <end position="1171"/>
    </location>
</feature>
<dbReference type="InParanoid" id="A0A1Y2BA44"/>
<dbReference type="GO" id="GO:0016592">
    <property type="term" value="C:mediator complex"/>
    <property type="evidence" value="ECO:0007669"/>
    <property type="project" value="InterPro"/>
</dbReference>
<comment type="similarity">
    <text evidence="2 10">Belongs to the Mediator complex subunit 13 family.</text>
</comment>
<evidence type="ECO:0000256" key="9">
    <source>
        <dbReference type="ARBA" id="ARBA00032008"/>
    </source>
</evidence>
<organism evidence="13 14">
    <name type="scientific">Naematelia encephala</name>
    <dbReference type="NCBI Taxonomy" id="71784"/>
    <lineage>
        <taxon>Eukaryota</taxon>
        <taxon>Fungi</taxon>
        <taxon>Dikarya</taxon>
        <taxon>Basidiomycota</taxon>
        <taxon>Agaricomycotina</taxon>
        <taxon>Tremellomycetes</taxon>
        <taxon>Tremellales</taxon>
        <taxon>Naemateliaceae</taxon>
        <taxon>Naematelia</taxon>
    </lineage>
</organism>
<comment type="function">
    <text evidence="10">Component of the SRB8-11 complex. The SRB8-11 complex is a regulatory module of the Mediator complex which is itself involved in regulation of basal and activated RNA polymerase II-dependent transcription. The SRB8-11 complex may be involved in the transcriptional repression of a subset of genes regulated by Mediator. It may inhibit the association of the Mediator complex with RNA polymerase II to form the holoenzyme complex.</text>
</comment>
<reference evidence="13 14" key="1">
    <citation type="submission" date="2016-07" db="EMBL/GenBank/DDBJ databases">
        <title>Pervasive Adenine N6-methylation of Active Genes in Fungi.</title>
        <authorList>
            <consortium name="DOE Joint Genome Institute"/>
            <person name="Mondo S.J."/>
            <person name="Dannebaum R.O."/>
            <person name="Kuo R.C."/>
            <person name="Labutti K."/>
            <person name="Haridas S."/>
            <person name="Kuo A."/>
            <person name="Salamov A."/>
            <person name="Ahrendt S.R."/>
            <person name="Lipzen A."/>
            <person name="Sullivan W."/>
            <person name="Andreopoulos W.B."/>
            <person name="Clum A."/>
            <person name="Lindquist E."/>
            <person name="Daum C."/>
            <person name="Ramamoorthy G.K."/>
            <person name="Gryganskyi A."/>
            <person name="Culley D."/>
            <person name="Magnuson J.K."/>
            <person name="James T.Y."/>
            <person name="O'Malley M.A."/>
            <person name="Stajich J.E."/>
            <person name="Spatafora J.W."/>
            <person name="Visel A."/>
            <person name="Grigoriev I.V."/>
        </authorList>
    </citation>
    <scope>NUCLEOTIDE SEQUENCE [LARGE SCALE GENOMIC DNA]</scope>
    <source>
        <strain evidence="13 14">68-887.2</strain>
    </source>
</reference>
<dbReference type="Proteomes" id="UP000193986">
    <property type="component" value="Unassembled WGS sequence"/>
</dbReference>
<dbReference type="InterPro" id="IPR051139">
    <property type="entry name" value="Mediator_complx_sub13"/>
</dbReference>
<dbReference type="GO" id="GO:0003713">
    <property type="term" value="F:transcription coactivator activity"/>
    <property type="evidence" value="ECO:0007669"/>
    <property type="project" value="TreeGrafter"/>
</dbReference>
<dbReference type="PANTHER" id="PTHR48249:SF3">
    <property type="entry name" value="MEDIATOR OF RNA POLYMERASE II TRANSCRIPTION SUBUNIT 13"/>
    <property type="match status" value="1"/>
</dbReference>
<keyword evidence="7 10" id="KW-0804">Transcription</keyword>
<keyword evidence="6 10" id="KW-0010">Activator</keyword>
<dbReference type="STRING" id="71784.A0A1Y2BA44"/>
<feature type="compositionally biased region" description="Polar residues" evidence="11">
    <location>
        <begin position="430"/>
        <end position="439"/>
    </location>
</feature>
<evidence type="ECO:0000256" key="1">
    <source>
        <dbReference type="ARBA" id="ARBA00004123"/>
    </source>
</evidence>
<dbReference type="Pfam" id="PF06333">
    <property type="entry name" value="Med13_C"/>
    <property type="match status" value="1"/>
</dbReference>
<dbReference type="EMBL" id="MCFC01000014">
    <property type="protein sequence ID" value="ORY31634.1"/>
    <property type="molecule type" value="Genomic_DNA"/>
</dbReference>
<keyword evidence="14" id="KW-1185">Reference proteome</keyword>
<sequence>MRRDWLGHQPAKSSTTVPGHWLLDLPRSSDGIQVRRFRSVAESSQAGPSSDTATILQRLREDTLEKTWRLVNERGSHSDIRGALSTGCAVICVEDGERILWSFSAGTHMNEDENYSALQELEGLQEVLPRLSPIEPAKLVKCSKHGHSVSCLASPRPDGIAGPIPQPCDIRWTNSDVVKRSWEKLGHAIVEKLAWNNGQRIWMGDHDHFWSPAKATLLPMASPSLLLRIEQQPVPRCRAVPSDKKPSLHQLPFILFPLSAPALCLGPQDLSKVQIARQSALFDKSLGLGWKHGRAERRTAAQLAEESWSDWSVYWIPTSPFRISEIADTTAAQLAQTWQEGKGVVTIWPTHLAHDLSAAPLSASHKRNPVPIIDLPTPSGAMDVAVDVFELMANYREPAVEENTPGAEEIVISDGDNDGPAHRSFFDRPPQSSLTSRANGDSDLDDLFSTHSSSPEANEPIAIESDQASEDDLFGEPEEDAAVPDLKVEEERTGLADDDDPPPGLVMADDFDGLFDDDELEDSKVTEDDFDFFDSPAAEKNSLPTITEEVVPDDMVPQKVTTPPSSPPVQPDLVDLLEGQPPPPTDSEGPIAAEDPPNPQAVHASPIEIVVDDTPVIATHQTPLHTSSDRPGKRKRPVFEADIVPSDFEALPLHSASTSLASQIYALPSPAPTPESIRPDLVERLKLPSQPGAFDYAKDWIMEADQSETEEEEWSGAPPTPESEVDDTESTSGRPTPAVPADARRGGEVEYGSIVCVGPELAILVEDEAGRAAVERPWPLNKMTPESPVSLVGPSPMIDAEHIDLDRLCLEIIYNSQFRQSLLTSQIRSGSIDVESLGSLITSGDVLNDVASLPDTHLLDPDDKFGVGPLATCKVHAGYHGNVMQLDISGLHYWQEIGLQPVGGRKDLQILVVSTNASAKVYAMEFLERMHEIYGRLRLGSMVPSQETPGAFISASEKDLPEVLTKAVTSAKENTVVFVLSDLPVKSMSTTRTLKAARETVITHYLTLSDIEPSRLENTAFDVFNRMPRLLQQKDVHISSDSNRSYMQYPSFTIAPDHPPRPALTLAWPLRSYDVFNKWRLVHGGYIVTLDTMIAFVIDAEGENFQVKSWKVREKGWKQRLEVLWVFLAGFARVAAVEWRLSISALGGMTDEEQEAWSSLLASKKAPVTVLVAEVSLEHENPADRSRVLATNVPVALLADPSSTLIDETLIGHALPCHHRIPLGSSSTYPRTTFILSLATPRGANNTALYHVLHHRPAPGKEDEEVDKLFAREFYRLACLARVRFRMNDGCLPVHLESIRLISAALDIVTTSESP</sequence>
<evidence type="ECO:0000259" key="12">
    <source>
        <dbReference type="Pfam" id="PF06333"/>
    </source>
</evidence>
<evidence type="ECO:0000256" key="4">
    <source>
        <dbReference type="ARBA" id="ARBA00022491"/>
    </source>
</evidence>
<feature type="compositionally biased region" description="Acidic residues" evidence="11">
    <location>
        <begin position="705"/>
        <end position="714"/>
    </location>
</feature>
<feature type="compositionally biased region" description="Acidic residues" evidence="11">
    <location>
        <begin position="509"/>
        <end position="521"/>
    </location>
</feature>
<protein>
    <recommendedName>
        <fullName evidence="3 10">Mediator of RNA polymerase II transcription subunit 13</fullName>
    </recommendedName>
    <alternativeName>
        <fullName evidence="9 10">Mediator complex subunit 13</fullName>
    </alternativeName>
</protein>
<keyword evidence="5 10" id="KW-0805">Transcription regulation</keyword>
<dbReference type="InterPro" id="IPR009401">
    <property type="entry name" value="Med13_C"/>
</dbReference>
<comment type="caution">
    <text evidence="13">The sequence shown here is derived from an EMBL/GenBank/DDBJ whole genome shotgun (WGS) entry which is preliminary data.</text>
</comment>
<comment type="subcellular location">
    <subcellularLocation>
        <location evidence="1 10">Nucleus</location>
    </subcellularLocation>
</comment>
<evidence type="ECO:0000256" key="6">
    <source>
        <dbReference type="ARBA" id="ARBA00023159"/>
    </source>
</evidence>
<evidence type="ECO:0000256" key="5">
    <source>
        <dbReference type="ARBA" id="ARBA00023015"/>
    </source>
</evidence>
<dbReference type="PANTHER" id="PTHR48249">
    <property type="entry name" value="MEDIATOR OF RNA POLYMERASE II TRANSCRIPTION SUBUNIT 13"/>
    <property type="match status" value="1"/>
</dbReference>
<evidence type="ECO:0000256" key="2">
    <source>
        <dbReference type="ARBA" id="ARBA00009354"/>
    </source>
</evidence>
<evidence type="ECO:0000256" key="11">
    <source>
        <dbReference type="SAM" id="MobiDB-lite"/>
    </source>
</evidence>
<keyword evidence="4 10" id="KW-0678">Repressor</keyword>
<dbReference type="OrthoDB" id="103819at2759"/>
<evidence type="ECO:0000313" key="13">
    <source>
        <dbReference type="EMBL" id="ORY31634.1"/>
    </source>
</evidence>
<dbReference type="GO" id="GO:0045944">
    <property type="term" value="P:positive regulation of transcription by RNA polymerase II"/>
    <property type="evidence" value="ECO:0007669"/>
    <property type="project" value="TreeGrafter"/>
</dbReference>
<feature type="region of interest" description="Disordered" evidence="11">
    <location>
        <begin position="399"/>
        <end position="461"/>
    </location>
</feature>
<accession>A0A1Y2BA44</accession>
<proteinExistence type="inferred from homology"/>
<evidence type="ECO:0000256" key="3">
    <source>
        <dbReference type="ARBA" id="ARBA00019618"/>
    </source>
</evidence>
<evidence type="ECO:0000256" key="10">
    <source>
        <dbReference type="RuleBase" id="RU364134"/>
    </source>
</evidence>
<keyword evidence="8 10" id="KW-0539">Nucleus</keyword>